<evidence type="ECO:0000313" key="1">
    <source>
        <dbReference type="EMBL" id="KAI8435282.1"/>
    </source>
</evidence>
<keyword evidence="2" id="KW-1185">Reference proteome</keyword>
<name>A0ACC0KFP5_CHOFU</name>
<protein>
    <submittedName>
        <fullName evidence="1">Uncharacterized protein</fullName>
    </submittedName>
</protein>
<gene>
    <name evidence="1" type="ORF">MSG28_003621</name>
</gene>
<evidence type="ECO:0000313" key="2">
    <source>
        <dbReference type="Proteomes" id="UP001064048"/>
    </source>
</evidence>
<comment type="caution">
    <text evidence="1">The sequence shown here is derived from an EMBL/GenBank/DDBJ whole genome shotgun (WGS) entry which is preliminary data.</text>
</comment>
<organism evidence="1 2">
    <name type="scientific">Choristoneura fumiferana</name>
    <name type="common">Spruce budworm moth</name>
    <name type="synonym">Archips fumiferana</name>
    <dbReference type="NCBI Taxonomy" id="7141"/>
    <lineage>
        <taxon>Eukaryota</taxon>
        <taxon>Metazoa</taxon>
        <taxon>Ecdysozoa</taxon>
        <taxon>Arthropoda</taxon>
        <taxon>Hexapoda</taxon>
        <taxon>Insecta</taxon>
        <taxon>Pterygota</taxon>
        <taxon>Neoptera</taxon>
        <taxon>Endopterygota</taxon>
        <taxon>Lepidoptera</taxon>
        <taxon>Glossata</taxon>
        <taxon>Ditrysia</taxon>
        <taxon>Tortricoidea</taxon>
        <taxon>Tortricidae</taxon>
        <taxon>Tortricinae</taxon>
        <taxon>Choristoneura</taxon>
    </lineage>
</organism>
<accession>A0ACC0KFP5</accession>
<dbReference type="EMBL" id="CM046105">
    <property type="protein sequence ID" value="KAI8435282.1"/>
    <property type="molecule type" value="Genomic_DNA"/>
</dbReference>
<reference evidence="1 2" key="1">
    <citation type="journal article" date="2022" name="Genome Biol. Evol.">
        <title>The Spruce Budworm Genome: Reconstructing the Evolutionary History of Antifreeze Proteins.</title>
        <authorList>
            <person name="Beliveau C."/>
            <person name="Gagne P."/>
            <person name="Picq S."/>
            <person name="Vernygora O."/>
            <person name="Keeling C.I."/>
            <person name="Pinkney K."/>
            <person name="Doucet D."/>
            <person name="Wen F."/>
            <person name="Johnston J.S."/>
            <person name="Maaroufi H."/>
            <person name="Boyle B."/>
            <person name="Laroche J."/>
            <person name="Dewar K."/>
            <person name="Juretic N."/>
            <person name="Blackburn G."/>
            <person name="Nisole A."/>
            <person name="Brunet B."/>
            <person name="Brandao M."/>
            <person name="Lumley L."/>
            <person name="Duan J."/>
            <person name="Quan G."/>
            <person name="Lucarotti C.J."/>
            <person name="Roe A.D."/>
            <person name="Sperling F.A.H."/>
            <person name="Levesque R.C."/>
            <person name="Cusson M."/>
        </authorList>
    </citation>
    <scope>NUCLEOTIDE SEQUENCE [LARGE SCALE GENOMIC DNA]</scope>
    <source>
        <strain evidence="1">Glfc:IPQL:Cfum</strain>
    </source>
</reference>
<proteinExistence type="predicted"/>
<dbReference type="Proteomes" id="UP001064048">
    <property type="component" value="Chromosome 5"/>
</dbReference>
<sequence length="316" mass="35700">MTVFSLFAPFGSNRPIVKFPIKMKVPKVLSSVKYNLAVVNGIFVLTGIILLIVGILVLERNSNYDELITYRFFVLPALAVGTGVFIIFISVLGSFAAISEKFYFIIAYVVLMLIVLVLELSVTITAFKLEKETSTRIRAPMEASLKYYETKRDVTKIWDDLQRDNVTMNDNSPPVSRNCQSTWWEACQRFVFRFVVATRGLFSPNGYVLGAMWPSHCHFNLHIFPAMSFQCCGVDSVNSWHRDRIPLSCCYIEYGTTSEFRCNTDVAYAEGCRTALGAWLSHNAHVLAVTVFILTCIQAVLVGISSWLAWRAKSKY</sequence>